<evidence type="ECO:0000313" key="2">
    <source>
        <dbReference type="EMBL" id="SHI70015.1"/>
    </source>
</evidence>
<organism evidence="2 3">
    <name type="scientific">Pseudobutyrivibrio xylanivorans DSM 14809</name>
    <dbReference type="NCBI Taxonomy" id="1123012"/>
    <lineage>
        <taxon>Bacteria</taxon>
        <taxon>Bacillati</taxon>
        <taxon>Bacillota</taxon>
        <taxon>Clostridia</taxon>
        <taxon>Lachnospirales</taxon>
        <taxon>Lachnospiraceae</taxon>
        <taxon>Pseudobutyrivibrio</taxon>
    </lineage>
</organism>
<sequence length="429" mass="48988">MNNSLVSVVMPVYNTGVLLKESIGSLLNQTYTNIELLCVDDASNDTLTKEILAEYLNADARVKLIVLEKNIGAGGARNIGLEAAEGKYILFFDSDDYAFPSMLEKLINQCEKNELDLCICSAVVCDVESKGYITSIIHKEERGTTDGYFSVKNLSEDALLHWNTAPWNKLFRLDFVKEISCHFQEIASCNDVYFTIMCAMKATRIMYCENGNPLVEYRKGRSNQISRNKKISDLFLAFDKLFQDLKDVSNEEKNQLVTALIYLSIAELMASKDIQEKKKLYGFVSDFIRNQVRVEGIKSEKTKEICISFRDEKFESGWFEKNNNDEIDIHSVLKQLIDQNAIIIWGYGHNGVILDRKIHEMECSKKIYVTDKKDIMLGRKTQYESTIIETKSALEMDAALIATNKEIYEYLSEILKDNTKKILIKGWIG</sequence>
<proteinExistence type="predicted"/>
<dbReference type="InterPro" id="IPR029044">
    <property type="entry name" value="Nucleotide-diphossugar_trans"/>
</dbReference>
<reference evidence="2 3" key="1">
    <citation type="submission" date="2016-11" db="EMBL/GenBank/DDBJ databases">
        <authorList>
            <person name="Jaros S."/>
            <person name="Januszkiewicz K."/>
            <person name="Wedrychowicz H."/>
        </authorList>
    </citation>
    <scope>NUCLEOTIDE SEQUENCE [LARGE SCALE GENOMIC DNA]</scope>
    <source>
        <strain evidence="2 3">DSM 14809</strain>
    </source>
</reference>
<evidence type="ECO:0000259" key="1">
    <source>
        <dbReference type="Pfam" id="PF00535"/>
    </source>
</evidence>
<dbReference type="RefSeq" id="WP_072913322.1">
    <property type="nucleotide sequence ID" value="NZ_FQYQ01000004.1"/>
</dbReference>
<dbReference type="Pfam" id="PF00535">
    <property type="entry name" value="Glycos_transf_2"/>
    <property type="match status" value="1"/>
</dbReference>
<evidence type="ECO:0000313" key="3">
    <source>
        <dbReference type="Proteomes" id="UP000184185"/>
    </source>
</evidence>
<keyword evidence="3" id="KW-1185">Reference proteome</keyword>
<dbReference type="AlphaFoldDB" id="A0A1M6DA35"/>
<dbReference type="EMBL" id="FQYQ01000004">
    <property type="protein sequence ID" value="SHI70015.1"/>
    <property type="molecule type" value="Genomic_DNA"/>
</dbReference>
<accession>A0A1M6DA35</accession>
<keyword evidence="2" id="KW-0808">Transferase</keyword>
<dbReference type="Gene3D" id="3.90.550.10">
    <property type="entry name" value="Spore Coat Polysaccharide Biosynthesis Protein SpsA, Chain A"/>
    <property type="match status" value="1"/>
</dbReference>
<dbReference type="PANTHER" id="PTHR22916">
    <property type="entry name" value="GLYCOSYLTRANSFERASE"/>
    <property type="match status" value="1"/>
</dbReference>
<dbReference type="Proteomes" id="UP000184185">
    <property type="component" value="Unassembled WGS sequence"/>
</dbReference>
<protein>
    <submittedName>
        <fullName evidence="2">Glycosyltransferase involved in cell wall bisynthesis</fullName>
    </submittedName>
</protein>
<dbReference type="CDD" id="cd00761">
    <property type="entry name" value="Glyco_tranf_GTA_type"/>
    <property type="match status" value="1"/>
</dbReference>
<dbReference type="InterPro" id="IPR001173">
    <property type="entry name" value="Glyco_trans_2-like"/>
</dbReference>
<dbReference type="SUPFAM" id="SSF53448">
    <property type="entry name" value="Nucleotide-diphospho-sugar transferases"/>
    <property type="match status" value="1"/>
</dbReference>
<feature type="domain" description="Glycosyltransferase 2-like" evidence="1">
    <location>
        <begin position="7"/>
        <end position="152"/>
    </location>
</feature>
<dbReference type="PANTHER" id="PTHR22916:SF3">
    <property type="entry name" value="UDP-GLCNAC:BETAGAL BETA-1,3-N-ACETYLGLUCOSAMINYLTRANSFERASE-LIKE PROTEIN 1"/>
    <property type="match status" value="1"/>
</dbReference>
<name>A0A1M6DA35_PSEXY</name>
<gene>
    <name evidence="2" type="ORF">SAMN02745725_00903</name>
</gene>
<dbReference type="OrthoDB" id="1640114at2"/>
<dbReference type="GO" id="GO:0016758">
    <property type="term" value="F:hexosyltransferase activity"/>
    <property type="evidence" value="ECO:0007669"/>
    <property type="project" value="UniProtKB-ARBA"/>
</dbReference>